<feature type="transmembrane region" description="Helical" evidence="6">
    <location>
        <begin position="74"/>
        <end position="96"/>
    </location>
</feature>
<evidence type="ECO:0000256" key="4">
    <source>
        <dbReference type="ARBA" id="ARBA00022989"/>
    </source>
</evidence>
<proteinExistence type="inferred from homology"/>
<evidence type="ECO:0000256" key="5">
    <source>
        <dbReference type="ARBA" id="ARBA00023136"/>
    </source>
</evidence>
<name>A0ABM8FR60_9MICO</name>
<protein>
    <recommendedName>
        <fullName evidence="9">Lysoplasmalogenase</fullName>
    </recommendedName>
</protein>
<reference evidence="8" key="1">
    <citation type="journal article" date="2019" name="Int. J. Syst. Evol. Microbiol.">
        <title>The Global Catalogue of Microorganisms (GCM) 10K type strain sequencing project: providing services to taxonomists for standard genome sequencing and annotation.</title>
        <authorList>
            <consortium name="The Broad Institute Genomics Platform"/>
            <consortium name="The Broad Institute Genome Sequencing Center for Infectious Disease"/>
            <person name="Wu L."/>
            <person name="Ma J."/>
        </authorList>
    </citation>
    <scope>NUCLEOTIDE SEQUENCE [LARGE SCALE GENOMIC DNA]</scope>
    <source>
        <strain evidence="8">NBRC 106310</strain>
    </source>
</reference>
<dbReference type="Proteomes" id="UP001321543">
    <property type="component" value="Chromosome"/>
</dbReference>
<feature type="transmembrane region" description="Helical" evidence="6">
    <location>
        <begin position="47"/>
        <end position="67"/>
    </location>
</feature>
<comment type="subcellular location">
    <subcellularLocation>
        <location evidence="1">Membrane</location>
        <topology evidence="1">Multi-pass membrane protein</topology>
    </subcellularLocation>
</comment>
<gene>
    <name evidence="7" type="ORF">GCM10025863_04590</name>
</gene>
<evidence type="ECO:0000256" key="3">
    <source>
        <dbReference type="ARBA" id="ARBA00022692"/>
    </source>
</evidence>
<feature type="transmembrane region" description="Helical" evidence="6">
    <location>
        <begin position="102"/>
        <end position="122"/>
    </location>
</feature>
<evidence type="ECO:0000256" key="1">
    <source>
        <dbReference type="ARBA" id="ARBA00004141"/>
    </source>
</evidence>
<dbReference type="InterPro" id="IPR012506">
    <property type="entry name" value="TMEM86B-like"/>
</dbReference>
<dbReference type="Pfam" id="PF07947">
    <property type="entry name" value="YhhN"/>
    <property type="match status" value="1"/>
</dbReference>
<evidence type="ECO:0000256" key="2">
    <source>
        <dbReference type="ARBA" id="ARBA00007375"/>
    </source>
</evidence>
<accession>A0ABM8FR60</accession>
<evidence type="ECO:0000313" key="7">
    <source>
        <dbReference type="EMBL" id="BDZ37845.1"/>
    </source>
</evidence>
<comment type="similarity">
    <text evidence="2">Belongs to the TMEM86 family.</text>
</comment>
<feature type="transmembrane region" description="Helical" evidence="6">
    <location>
        <begin position="21"/>
        <end position="41"/>
    </location>
</feature>
<feature type="transmembrane region" description="Helical" evidence="6">
    <location>
        <begin position="178"/>
        <end position="198"/>
    </location>
</feature>
<organism evidence="7 8">
    <name type="scientific">Microbacterium suwonense</name>
    <dbReference type="NCBI Taxonomy" id="683047"/>
    <lineage>
        <taxon>Bacteria</taxon>
        <taxon>Bacillati</taxon>
        <taxon>Actinomycetota</taxon>
        <taxon>Actinomycetes</taxon>
        <taxon>Micrococcales</taxon>
        <taxon>Microbacteriaceae</taxon>
        <taxon>Microbacterium</taxon>
    </lineage>
</organism>
<dbReference type="PANTHER" id="PTHR31885:SF6">
    <property type="entry name" value="GH04784P"/>
    <property type="match status" value="1"/>
</dbReference>
<sequence length="236" mass="25444">MSASTYTSAIQPERTPGGIRLLDSLAWVPYVVLTIVHVTALATHNPFAAPTKLTLMPLLTLPVLLAAPRLRPRSALALLLGALLFSLLGDGAGTFFPVGSELPLMLLFFGIAHLGYIALFLRYARVRRLPWWTLIYAAWWVGMLIVIGPHTGSLLFAVAGYGLVLAGTAVSSARCHPIVAVGGAFFLTSDSLLAFRLFLPDTAPEWMSPAVMLTYTLGQGLIVYGVLRTLAIRDSR</sequence>
<evidence type="ECO:0000313" key="8">
    <source>
        <dbReference type="Proteomes" id="UP001321543"/>
    </source>
</evidence>
<keyword evidence="5 6" id="KW-0472">Membrane</keyword>
<dbReference type="PANTHER" id="PTHR31885">
    <property type="entry name" value="GH04784P"/>
    <property type="match status" value="1"/>
</dbReference>
<dbReference type="RefSeq" id="WP_286301681.1">
    <property type="nucleotide sequence ID" value="NZ_AP027728.1"/>
</dbReference>
<evidence type="ECO:0000256" key="6">
    <source>
        <dbReference type="SAM" id="Phobius"/>
    </source>
</evidence>
<keyword evidence="4 6" id="KW-1133">Transmembrane helix</keyword>
<keyword evidence="3 6" id="KW-0812">Transmembrane</keyword>
<feature type="transmembrane region" description="Helical" evidence="6">
    <location>
        <begin position="153"/>
        <end position="171"/>
    </location>
</feature>
<keyword evidence="8" id="KW-1185">Reference proteome</keyword>
<dbReference type="EMBL" id="AP027728">
    <property type="protein sequence ID" value="BDZ37845.1"/>
    <property type="molecule type" value="Genomic_DNA"/>
</dbReference>
<feature type="transmembrane region" description="Helical" evidence="6">
    <location>
        <begin position="129"/>
        <end position="147"/>
    </location>
</feature>
<evidence type="ECO:0008006" key="9">
    <source>
        <dbReference type="Google" id="ProtNLM"/>
    </source>
</evidence>
<feature type="transmembrane region" description="Helical" evidence="6">
    <location>
        <begin position="210"/>
        <end position="227"/>
    </location>
</feature>